<comment type="subcellular location">
    <subcellularLocation>
        <location evidence="1">Membrane</location>
        <topology evidence="1">Single-pass type I membrane protein</topology>
    </subcellularLocation>
</comment>
<dbReference type="InterPro" id="IPR017441">
    <property type="entry name" value="Protein_kinase_ATP_BS"/>
</dbReference>
<evidence type="ECO:0000313" key="23">
    <source>
        <dbReference type="EMBL" id="PIA33998.1"/>
    </source>
</evidence>
<dbReference type="EC" id="2.7.11.1" evidence="2"/>
<dbReference type="Gene3D" id="1.10.510.10">
    <property type="entry name" value="Transferase(Phosphotransferase) domain 1"/>
    <property type="match status" value="1"/>
</dbReference>
<keyword evidence="15" id="KW-0675">Receptor</keyword>
<protein>
    <recommendedName>
        <fullName evidence="2">non-specific serine/threonine protein kinase</fullName>
        <ecNumber evidence="2">2.7.11.1</ecNumber>
    </recommendedName>
</protein>
<evidence type="ECO:0000256" key="9">
    <source>
        <dbReference type="ARBA" id="ARBA00022737"/>
    </source>
</evidence>
<feature type="transmembrane region" description="Helical" evidence="20">
    <location>
        <begin position="735"/>
        <end position="756"/>
    </location>
</feature>
<dbReference type="GO" id="GO:0016020">
    <property type="term" value="C:membrane"/>
    <property type="evidence" value="ECO:0007669"/>
    <property type="project" value="UniProtKB-SubCell"/>
</dbReference>
<dbReference type="InterPro" id="IPR032675">
    <property type="entry name" value="LRR_dom_sf"/>
</dbReference>
<dbReference type="FunFam" id="3.80.10.10:FF:000233">
    <property type="entry name" value="Leucine-rich repeat receptor-like protein kinase TDR"/>
    <property type="match status" value="1"/>
</dbReference>
<dbReference type="FunFam" id="3.80.10.10:FF:000221">
    <property type="entry name" value="Leucine-rich repeat receptor-like protein kinase PXL1"/>
    <property type="match status" value="1"/>
</dbReference>
<dbReference type="FunFam" id="3.30.200.20:FF:000309">
    <property type="entry name" value="Leucine-rich repeat receptor protein kinase MSP1"/>
    <property type="match status" value="1"/>
</dbReference>
<evidence type="ECO:0000256" key="7">
    <source>
        <dbReference type="ARBA" id="ARBA00022692"/>
    </source>
</evidence>
<evidence type="ECO:0000256" key="8">
    <source>
        <dbReference type="ARBA" id="ARBA00022729"/>
    </source>
</evidence>
<dbReference type="InterPro" id="IPR008266">
    <property type="entry name" value="Tyr_kinase_AS"/>
</dbReference>
<evidence type="ECO:0000256" key="20">
    <source>
        <dbReference type="SAM" id="Phobius"/>
    </source>
</evidence>
<dbReference type="InterPro" id="IPR011009">
    <property type="entry name" value="Kinase-like_dom_sf"/>
</dbReference>
<dbReference type="InterPro" id="IPR000719">
    <property type="entry name" value="Prot_kinase_dom"/>
</dbReference>
<keyword evidence="10 19" id="KW-0547">Nucleotide-binding</keyword>
<keyword evidence="5" id="KW-0433">Leucine-rich repeat</keyword>
<dbReference type="FunFam" id="1.10.510.10:FF:000445">
    <property type="entry name" value="MDIS1-interacting receptor like kinase 2"/>
    <property type="match status" value="1"/>
</dbReference>
<dbReference type="InterPro" id="IPR055414">
    <property type="entry name" value="LRR_R13L4/SHOC2-like"/>
</dbReference>
<dbReference type="PROSITE" id="PS50011">
    <property type="entry name" value="PROTEIN_KINASE_DOM"/>
    <property type="match status" value="1"/>
</dbReference>
<comment type="catalytic activity">
    <reaction evidence="18">
        <text>L-seryl-[protein] + ATP = O-phospho-L-seryl-[protein] + ADP + H(+)</text>
        <dbReference type="Rhea" id="RHEA:17989"/>
        <dbReference type="Rhea" id="RHEA-COMP:9863"/>
        <dbReference type="Rhea" id="RHEA-COMP:11604"/>
        <dbReference type="ChEBI" id="CHEBI:15378"/>
        <dbReference type="ChEBI" id="CHEBI:29999"/>
        <dbReference type="ChEBI" id="CHEBI:30616"/>
        <dbReference type="ChEBI" id="CHEBI:83421"/>
        <dbReference type="ChEBI" id="CHEBI:456216"/>
        <dbReference type="EC" id="2.7.11.1"/>
    </reaction>
</comment>
<gene>
    <name evidence="23" type="ORF">AQUCO_03900110v1</name>
</gene>
<dbReference type="PROSITE" id="PS00107">
    <property type="entry name" value="PROTEIN_KINASE_ATP"/>
    <property type="match status" value="1"/>
</dbReference>
<keyword evidence="6" id="KW-0808">Transferase</keyword>
<dbReference type="InterPro" id="IPR001611">
    <property type="entry name" value="Leu-rich_rpt"/>
</dbReference>
<dbReference type="Proteomes" id="UP000230069">
    <property type="component" value="Unassembled WGS sequence"/>
</dbReference>
<keyword evidence="13 20" id="KW-1133">Transmembrane helix</keyword>
<feature type="chain" id="PRO_5013969178" description="non-specific serine/threonine protein kinase" evidence="21">
    <location>
        <begin position="29"/>
        <end position="1091"/>
    </location>
</feature>
<evidence type="ECO:0000256" key="15">
    <source>
        <dbReference type="ARBA" id="ARBA00023170"/>
    </source>
</evidence>
<dbReference type="GO" id="GO:0004674">
    <property type="term" value="F:protein serine/threonine kinase activity"/>
    <property type="evidence" value="ECO:0007669"/>
    <property type="project" value="UniProtKB-KW"/>
</dbReference>
<evidence type="ECO:0000256" key="17">
    <source>
        <dbReference type="ARBA" id="ARBA00047899"/>
    </source>
</evidence>
<proteinExistence type="predicted"/>
<evidence type="ECO:0000256" key="1">
    <source>
        <dbReference type="ARBA" id="ARBA00004479"/>
    </source>
</evidence>
<evidence type="ECO:0000256" key="5">
    <source>
        <dbReference type="ARBA" id="ARBA00022614"/>
    </source>
</evidence>
<dbReference type="Pfam" id="PF08263">
    <property type="entry name" value="LRRNT_2"/>
    <property type="match status" value="1"/>
</dbReference>
<sequence>MAPSPINKLLSFLVLLLSLLLSFFRVNCYPSTTTTTTPFEEAKALLKWKNSLDGGVHSNLSSWVLHSSSNYSSHCNTWNGISCNEMGRIVELNVSSMGLRGTLQNFPFSFLGKIGILNLESNSFYGTIPVHIANLSQLTFISFSDNHFSGHIPSEIGQLPNLQILYLSHNSFKGCIPVELGNLSKLSEVEIFENLLIGPIPVRIGNLNRLTKLILYRNQLSGSIPSSFGNLTKLTVLYLYKNQLSGSIPLELGNLKSLMDLQLSRNNFIGPIPPSLGNLQNLTTLYLHTNQLSGSIPLELGNLKSLMDLELAANHFTGSIPPSLGNLQNLTTLYLQTNQLSGSIPLELGNLKSLMNLQLSTNHFTGPIPPSLGNLQNLTTLYLSENQLSGSIPLELGNLKSLMNLQLPTNHFTGPIPLSLGNLQNLTTLYLHTNQLSGSIPLELGNLKSLTKLLLFSNNLTGPLPQEITKHKLLELSVSSNNLSGRLPKLLCRGGLQNNWSGFKSLTNLKISNNNITGRIPNGLGDLKRLGNLDISMNNFIGGIPRELGKLTSLLTLNLSVNNLDGNLPKELGRLDGLNRLDFSTNNLSGVIPKEIGDCSKLLYLSLGNNKFSGIIPSELRNLISLQEVLDLSQNMFDGQIPSGLDMLKYLEKLNLSHNMLSGSIPHSFEGMTALTSIDVSYNDLEGHVPETKAFKDALREQFEHNKGLCGNITALQKCDFSNKKKGGTKRRLKIFLGCVGGGLSLLFAMIGIYYVPYKKRRDNEVQTTELINDDLFRIWDFDGNNVYENIIAATEGFNDKHCIGVGGFGSVYKAVLSTGQVVAVKNFHSREDDEQIDLRSFSAEIHALTELRHRNIVKLYGICSHARHSFLIYEYLERGSIVKLLSNEEEAARLDWIKRINIIRSVASALSHMHHGCTPPLIHRDISSKNILLNSEYDACVADFGIARVLNSNSSNWTTPAGTFGYLAPELAYTMRLTEKCDVYSFGVLTLEVIMGSHPGEFITSLATSSSAVGDNVLLVDMLDKRLPPPVADILKEVVTVAKLALACLKTSPESRPTMYSVSHELLSCRVSFVDSFDMVTVGQLLREDI</sequence>
<evidence type="ECO:0000256" key="13">
    <source>
        <dbReference type="ARBA" id="ARBA00022989"/>
    </source>
</evidence>
<dbReference type="PANTHER" id="PTHR48005:SF95">
    <property type="entry name" value="PROTEIN KINASE DOMAIN-CONTAINING PROTEIN"/>
    <property type="match status" value="1"/>
</dbReference>
<dbReference type="FunFam" id="3.80.10.10:FF:000453">
    <property type="entry name" value="Leucine-rich receptor-like protein kinase family protein"/>
    <property type="match status" value="2"/>
</dbReference>
<evidence type="ECO:0000256" key="6">
    <source>
        <dbReference type="ARBA" id="ARBA00022679"/>
    </source>
</evidence>
<feature type="signal peptide" evidence="21">
    <location>
        <begin position="1"/>
        <end position="28"/>
    </location>
</feature>
<dbReference type="GO" id="GO:0009791">
    <property type="term" value="P:post-embryonic development"/>
    <property type="evidence" value="ECO:0007669"/>
    <property type="project" value="UniProtKB-ARBA"/>
</dbReference>
<dbReference type="InterPro" id="IPR051420">
    <property type="entry name" value="Ser_Thr_Kinases_DiverseReg"/>
</dbReference>
<dbReference type="GO" id="GO:0051707">
    <property type="term" value="P:response to other organism"/>
    <property type="evidence" value="ECO:0007669"/>
    <property type="project" value="UniProtKB-ARBA"/>
</dbReference>
<dbReference type="AlphaFoldDB" id="A0A2G5CRU7"/>
<evidence type="ECO:0000256" key="10">
    <source>
        <dbReference type="ARBA" id="ARBA00022741"/>
    </source>
</evidence>
<evidence type="ECO:0000256" key="4">
    <source>
        <dbReference type="ARBA" id="ARBA00022553"/>
    </source>
</evidence>
<dbReference type="Pfam" id="PF13855">
    <property type="entry name" value="LRR_8"/>
    <property type="match status" value="2"/>
</dbReference>
<keyword evidence="14 20" id="KW-0472">Membrane</keyword>
<dbReference type="InterPro" id="IPR003591">
    <property type="entry name" value="Leu-rich_rpt_typical-subtyp"/>
</dbReference>
<evidence type="ECO:0000256" key="2">
    <source>
        <dbReference type="ARBA" id="ARBA00012513"/>
    </source>
</evidence>
<dbReference type="Gene3D" id="3.80.10.10">
    <property type="entry name" value="Ribonuclease Inhibitor"/>
    <property type="match status" value="5"/>
</dbReference>
<keyword evidence="8 21" id="KW-0732">Signal</keyword>
<dbReference type="SUPFAM" id="SSF52058">
    <property type="entry name" value="L domain-like"/>
    <property type="match status" value="3"/>
</dbReference>
<dbReference type="EMBL" id="KZ305056">
    <property type="protein sequence ID" value="PIA33998.1"/>
    <property type="molecule type" value="Genomic_DNA"/>
</dbReference>
<dbReference type="PROSITE" id="PS00109">
    <property type="entry name" value="PROTEIN_KINASE_TYR"/>
    <property type="match status" value="1"/>
</dbReference>
<reference evidence="23 24" key="1">
    <citation type="submission" date="2017-09" db="EMBL/GenBank/DDBJ databases">
        <title>WGS assembly of Aquilegia coerulea Goldsmith.</title>
        <authorList>
            <person name="Hodges S."/>
            <person name="Kramer E."/>
            <person name="Nordborg M."/>
            <person name="Tomkins J."/>
            <person name="Borevitz J."/>
            <person name="Derieg N."/>
            <person name="Yan J."/>
            <person name="Mihaltcheva S."/>
            <person name="Hayes R.D."/>
            <person name="Rokhsar D."/>
        </authorList>
    </citation>
    <scope>NUCLEOTIDE SEQUENCE [LARGE SCALE GENOMIC DNA]</scope>
    <source>
        <strain evidence="24">cv. Goldsmith</strain>
    </source>
</reference>
<evidence type="ECO:0000256" key="18">
    <source>
        <dbReference type="ARBA" id="ARBA00048679"/>
    </source>
</evidence>
<keyword evidence="7 20" id="KW-0812">Transmembrane</keyword>
<keyword evidence="11" id="KW-0418">Kinase</keyword>
<feature type="binding site" evidence="19">
    <location>
        <position position="826"/>
    </location>
    <ligand>
        <name>ATP</name>
        <dbReference type="ChEBI" id="CHEBI:30616"/>
    </ligand>
</feature>
<evidence type="ECO:0000256" key="21">
    <source>
        <dbReference type="SAM" id="SignalP"/>
    </source>
</evidence>
<evidence type="ECO:0000313" key="24">
    <source>
        <dbReference type="Proteomes" id="UP000230069"/>
    </source>
</evidence>
<dbReference type="FunCoup" id="A0A2G5CRU7">
    <property type="interactions" value="473"/>
</dbReference>
<evidence type="ECO:0000256" key="19">
    <source>
        <dbReference type="PROSITE-ProRule" id="PRU10141"/>
    </source>
</evidence>
<comment type="catalytic activity">
    <reaction evidence="17">
        <text>L-threonyl-[protein] + ATP = O-phospho-L-threonyl-[protein] + ADP + H(+)</text>
        <dbReference type="Rhea" id="RHEA:46608"/>
        <dbReference type="Rhea" id="RHEA-COMP:11060"/>
        <dbReference type="Rhea" id="RHEA-COMP:11605"/>
        <dbReference type="ChEBI" id="CHEBI:15378"/>
        <dbReference type="ChEBI" id="CHEBI:30013"/>
        <dbReference type="ChEBI" id="CHEBI:30616"/>
        <dbReference type="ChEBI" id="CHEBI:61977"/>
        <dbReference type="ChEBI" id="CHEBI:456216"/>
        <dbReference type="EC" id="2.7.11.1"/>
    </reaction>
</comment>
<evidence type="ECO:0000256" key="12">
    <source>
        <dbReference type="ARBA" id="ARBA00022840"/>
    </source>
</evidence>
<evidence type="ECO:0000256" key="11">
    <source>
        <dbReference type="ARBA" id="ARBA00022777"/>
    </source>
</evidence>
<dbReference type="OrthoDB" id="676979at2759"/>
<keyword evidence="3" id="KW-0723">Serine/threonine-protein kinase</keyword>
<feature type="domain" description="Protein kinase" evidence="22">
    <location>
        <begin position="798"/>
        <end position="1068"/>
    </location>
</feature>
<evidence type="ECO:0000259" key="22">
    <source>
        <dbReference type="PROSITE" id="PS50011"/>
    </source>
</evidence>
<dbReference type="Pfam" id="PF00560">
    <property type="entry name" value="LRR_1"/>
    <property type="match status" value="6"/>
</dbReference>
<dbReference type="SUPFAM" id="SSF56112">
    <property type="entry name" value="Protein kinase-like (PK-like)"/>
    <property type="match status" value="1"/>
</dbReference>
<dbReference type="Pfam" id="PF23598">
    <property type="entry name" value="LRR_14"/>
    <property type="match status" value="1"/>
</dbReference>
<dbReference type="InParanoid" id="A0A2G5CRU7"/>
<dbReference type="InterPro" id="IPR013210">
    <property type="entry name" value="LRR_N_plant-typ"/>
</dbReference>
<keyword evidence="24" id="KW-1185">Reference proteome</keyword>
<dbReference type="STRING" id="218851.A0A2G5CRU7"/>
<dbReference type="PANTHER" id="PTHR48005">
    <property type="entry name" value="LEUCINE RICH REPEAT KINASE 2"/>
    <property type="match status" value="1"/>
</dbReference>
<keyword evidence="4" id="KW-0597">Phosphoprotein</keyword>
<dbReference type="GO" id="GO:0006952">
    <property type="term" value="P:defense response"/>
    <property type="evidence" value="ECO:0007669"/>
    <property type="project" value="UniProtKB-ARBA"/>
</dbReference>
<evidence type="ECO:0000256" key="14">
    <source>
        <dbReference type="ARBA" id="ARBA00023136"/>
    </source>
</evidence>
<accession>A0A2G5CRU7</accession>
<keyword evidence="16" id="KW-0325">Glycoprotein</keyword>
<dbReference type="Gene3D" id="3.30.200.20">
    <property type="entry name" value="Phosphorylase Kinase, domain 1"/>
    <property type="match status" value="1"/>
</dbReference>
<name>A0A2G5CRU7_AQUCA</name>
<evidence type="ECO:0000256" key="16">
    <source>
        <dbReference type="ARBA" id="ARBA00023180"/>
    </source>
</evidence>
<dbReference type="SMART" id="SM00369">
    <property type="entry name" value="LRR_TYP"/>
    <property type="match status" value="11"/>
</dbReference>
<dbReference type="FunFam" id="3.80.10.10:FF:000400">
    <property type="entry name" value="Nuclear pore complex protein NUP107"/>
    <property type="match status" value="1"/>
</dbReference>
<dbReference type="GO" id="GO:0005524">
    <property type="term" value="F:ATP binding"/>
    <property type="evidence" value="ECO:0007669"/>
    <property type="project" value="UniProtKB-UniRule"/>
</dbReference>
<dbReference type="PROSITE" id="PS51450">
    <property type="entry name" value="LRR"/>
    <property type="match status" value="1"/>
</dbReference>
<keyword evidence="9" id="KW-0677">Repeat</keyword>
<evidence type="ECO:0000256" key="3">
    <source>
        <dbReference type="ARBA" id="ARBA00022527"/>
    </source>
</evidence>
<organism evidence="23 24">
    <name type="scientific">Aquilegia coerulea</name>
    <name type="common">Rocky mountain columbine</name>
    <dbReference type="NCBI Taxonomy" id="218851"/>
    <lineage>
        <taxon>Eukaryota</taxon>
        <taxon>Viridiplantae</taxon>
        <taxon>Streptophyta</taxon>
        <taxon>Embryophyta</taxon>
        <taxon>Tracheophyta</taxon>
        <taxon>Spermatophyta</taxon>
        <taxon>Magnoliopsida</taxon>
        <taxon>Ranunculales</taxon>
        <taxon>Ranunculaceae</taxon>
        <taxon>Thalictroideae</taxon>
        <taxon>Aquilegia</taxon>
    </lineage>
</organism>
<dbReference type="Pfam" id="PF00069">
    <property type="entry name" value="Pkinase"/>
    <property type="match status" value="1"/>
</dbReference>
<dbReference type="SMART" id="SM00365">
    <property type="entry name" value="LRR_SD22"/>
    <property type="match status" value="7"/>
</dbReference>
<keyword evidence="12 19" id="KW-0067">ATP-binding</keyword>